<reference evidence="2 3" key="1">
    <citation type="journal article" date="2007" name="Science">
        <title>Sea anemone genome reveals ancestral eumetazoan gene repertoire and genomic organization.</title>
        <authorList>
            <person name="Putnam N.H."/>
            <person name="Srivastava M."/>
            <person name="Hellsten U."/>
            <person name="Dirks B."/>
            <person name="Chapman J."/>
            <person name="Salamov A."/>
            <person name="Terry A."/>
            <person name="Shapiro H."/>
            <person name="Lindquist E."/>
            <person name="Kapitonov V.V."/>
            <person name="Jurka J."/>
            <person name="Genikhovich G."/>
            <person name="Grigoriev I.V."/>
            <person name="Lucas S.M."/>
            <person name="Steele R.E."/>
            <person name="Finnerty J.R."/>
            <person name="Technau U."/>
            <person name="Martindale M.Q."/>
            <person name="Rokhsar D.S."/>
        </authorList>
    </citation>
    <scope>NUCLEOTIDE SEQUENCE [LARGE SCALE GENOMIC DNA]</scope>
    <source>
        <strain evidence="3">CH2 X CH6</strain>
    </source>
</reference>
<dbReference type="PhylomeDB" id="A7RTU4"/>
<accession>A7RTU4</accession>
<name>A7RTU4_NEMVE</name>
<dbReference type="STRING" id="45351.A7RTU4"/>
<organism evidence="2 3">
    <name type="scientific">Nematostella vectensis</name>
    <name type="common">Starlet sea anemone</name>
    <dbReference type="NCBI Taxonomy" id="45351"/>
    <lineage>
        <taxon>Eukaryota</taxon>
        <taxon>Metazoa</taxon>
        <taxon>Cnidaria</taxon>
        <taxon>Anthozoa</taxon>
        <taxon>Hexacorallia</taxon>
        <taxon>Actiniaria</taxon>
        <taxon>Edwardsiidae</taxon>
        <taxon>Nematostella</taxon>
    </lineage>
</organism>
<feature type="region of interest" description="Disordered" evidence="1">
    <location>
        <begin position="445"/>
        <end position="516"/>
    </location>
</feature>
<dbReference type="InParanoid" id="A7RTU4"/>
<sequence length="516" mass="59203">MTMSGLRLCVACDDPSPGPLKQLYYRPRTFGPYFPVLEERKKKENSNLYSGGRATVCTGCASHLQRQWTAYEKAWTPVERRFFKLRSEEQEEKKIGQGKGRVPMATKQEGSGNSPRDKFHNHTIKDKRTLSDGSGTSTEDRTPFQRAVRKVTKQNKENRESHGLARLQAVIDQARDHAALQTGPQWTRDRPDGGMADGETRAAVTTKTSLLWKLPREVIRSHVRDEMEESIDIMIRKLAEIQHLENVKQSEQALKEAAERVTKAHDRERDINRMVQELKARFREELGFKETGRVLKEERDATGNKDENSLKVARKPQDIGGVLSVTRARKAGKAWKKKIDGQVSTDQNALVPSLPSISKLEKIPELEGQTLLDKELDKRRQEEEVTKQELQAVKQELEKEKEWRKKTEVLMTKQKSMIDELRQGIQGEIAKLLQEQAKRHEELRASLTNELENRTVKIPENTRNGIEGEEMMPPREKRPIEKRPEVLTEQGERGGAHMPIQGEEKQYSLDWATPEN</sequence>
<proteinExistence type="predicted"/>
<dbReference type="PANTHER" id="PTHR40240">
    <property type="entry name" value="PLEXUS, ISOFORM A"/>
    <property type="match status" value="1"/>
</dbReference>
<dbReference type="EMBL" id="DS469538">
    <property type="protein sequence ID" value="EDO45091.1"/>
    <property type="molecule type" value="Genomic_DNA"/>
</dbReference>
<dbReference type="HOGENOM" id="CLU_528186_0_0_1"/>
<feature type="compositionally biased region" description="Basic and acidic residues" evidence="1">
    <location>
        <begin position="115"/>
        <end position="130"/>
    </location>
</feature>
<evidence type="ECO:0000313" key="2">
    <source>
        <dbReference type="EMBL" id="EDO45091.1"/>
    </source>
</evidence>
<protein>
    <submittedName>
        <fullName evidence="2">Uncharacterized protein</fullName>
    </submittedName>
</protein>
<feature type="region of interest" description="Disordered" evidence="1">
    <location>
        <begin position="179"/>
        <end position="200"/>
    </location>
</feature>
<dbReference type="OMA" id="SHLQRQW"/>
<gene>
    <name evidence="2" type="ORF">NEMVEDRAFT_v1g202060</name>
</gene>
<dbReference type="PANTHER" id="PTHR40240:SF1">
    <property type="entry name" value="PLEXUS, ISOFORM A"/>
    <property type="match status" value="1"/>
</dbReference>
<dbReference type="Proteomes" id="UP000001593">
    <property type="component" value="Unassembled WGS sequence"/>
</dbReference>
<feature type="region of interest" description="Disordered" evidence="1">
    <location>
        <begin position="88"/>
        <end position="146"/>
    </location>
</feature>
<evidence type="ECO:0000313" key="3">
    <source>
        <dbReference type="Proteomes" id="UP000001593"/>
    </source>
</evidence>
<evidence type="ECO:0000256" key="1">
    <source>
        <dbReference type="SAM" id="MobiDB-lite"/>
    </source>
</evidence>
<keyword evidence="3" id="KW-1185">Reference proteome</keyword>
<feature type="compositionally biased region" description="Basic and acidic residues" evidence="1">
    <location>
        <begin position="472"/>
        <end position="495"/>
    </location>
</feature>
<dbReference type="AlphaFoldDB" id="A7RTU4"/>